<evidence type="ECO:0000256" key="7">
    <source>
        <dbReference type="ARBA" id="ARBA00022833"/>
    </source>
</evidence>
<comment type="pathway">
    <text evidence="2">Cell wall biogenesis; cell wall polysaccharide biosynthesis.</text>
</comment>
<protein>
    <recommendedName>
        <fullName evidence="11">Murein endopeptidase K</fullName>
    </recommendedName>
</protein>
<sequence length="190" mass="21179">MSEQIQAPQIECPDTSRRHFLSGCVALGSALTAPSLFASIGQQQERSIALHHLHTGEREKLAYWADGEYLAENLHRLNQLLRDHRTGDSTLMDPKLLDLLYRLQSSVGRAGEFQVISGYRSPKSNAMLRSKSNGVAKRSLHMQGKAIDIRLPGTELKELRKAALALKAGGVGFYPKSNFIHVDTGRVRFW</sequence>
<dbReference type="RefSeq" id="WP_060528594.1">
    <property type="nucleotide sequence ID" value="NZ_KQ557143.1"/>
</dbReference>
<dbReference type="GO" id="GO:0046872">
    <property type="term" value="F:metal ion binding"/>
    <property type="evidence" value="ECO:0007669"/>
    <property type="project" value="UniProtKB-KW"/>
</dbReference>
<gene>
    <name evidence="12" type="ORF">Ga0074115_12938</name>
</gene>
<name>A0A0T5YZH4_9GAMM</name>
<evidence type="ECO:0000313" key="12">
    <source>
        <dbReference type="EMBL" id="KRT56016.1"/>
    </source>
</evidence>
<dbReference type="Pfam" id="PF05951">
    <property type="entry name" value="Peptidase_M15_2"/>
    <property type="match status" value="1"/>
</dbReference>
<evidence type="ECO:0000256" key="1">
    <source>
        <dbReference type="ARBA" id="ARBA00001947"/>
    </source>
</evidence>
<dbReference type="CDD" id="cd14844">
    <property type="entry name" value="Zn-DD-carboxypeptidase_like"/>
    <property type="match status" value="1"/>
</dbReference>
<dbReference type="OrthoDB" id="9782994at2"/>
<dbReference type="InterPro" id="IPR010275">
    <property type="entry name" value="MepK"/>
</dbReference>
<keyword evidence="8" id="KW-0482">Metalloprotease</keyword>
<accession>A0A0T5YZH4</accession>
<dbReference type="InterPro" id="IPR009045">
    <property type="entry name" value="Zn_M74/Hedgehog-like"/>
</dbReference>
<evidence type="ECO:0000256" key="10">
    <source>
        <dbReference type="ARBA" id="ARBA00093448"/>
    </source>
</evidence>
<evidence type="ECO:0000256" key="6">
    <source>
        <dbReference type="ARBA" id="ARBA00022801"/>
    </source>
</evidence>
<dbReference type="SUPFAM" id="SSF55166">
    <property type="entry name" value="Hedgehog/DD-peptidase"/>
    <property type="match status" value="1"/>
</dbReference>
<organism evidence="12 13">
    <name type="scientific">endosymbiont of Ridgeia piscesae</name>
    <dbReference type="NCBI Taxonomy" id="54398"/>
    <lineage>
        <taxon>Bacteria</taxon>
        <taxon>Pseudomonadati</taxon>
        <taxon>Pseudomonadota</taxon>
        <taxon>Gammaproteobacteria</taxon>
        <taxon>sulfur-oxidizing symbionts</taxon>
    </lineage>
</organism>
<keyword evidence="5" id="KW-0732">Signal</keyword>
<comment type="caution">
    <text evidence="12">The sequence shown here is derived from an EMBL/GenBank/DDBJ whole genome shotgun (WGS) entry which is preliminary data.</text>
</comment>
<evidence type="ECO:0000256" key="4">
    <source>
        <dbReference type="ARBA" id="ARBA00022723"/>
    </source>
</evidence>
<dbReference type="Proteomes" id="UP000051634">
    <property type="component" value="Unassembled WGS sequence"/>
</dbReference>
<dbReference type="GO" id="GO:0008237">
    <property type="term" value="F:metallopeptidase activity"/>
    <property type="evidence" value="ECO:0007669"/>
    <property type="project" value="UniProtKB-KW"/>
</dbReference>
<comment type="similarity">
    <text evidence="10">Belongs to the peptidase M15 family.</text>
</comment>
<evidence type="ECO:0000256" key="2">
    <source>
        <dbReference type="ARBA" id="ARBA00004776"/>
    </source>
</evidence>
<evidence type="ECO:0000256" key="11">
    <source>
        <dbReference type="ARBA" id="ARBA00093666"/>
    </source>
</evidence>
<keyword evidence="3" id="KW-0645">Protease</keyword>
<dbReference type="EMBL" id="LDXT01000068">
    <property type="protein sequence ID" value="KRT56016.1"/>
    <property type="molecule type" value="Genomic_DNA"/>
</dbReference>
<dbReference type="PANTHER" id="PTHR37425:SF1">
    <property type="entry name" value="OUTER MEMBRANE PROTEIN"/>
    <property type="match status" value="1"/>
</dbReference>
<keyword evidence="13" id="KW-1185">Reference proteome</keyword>
<evidence type="ECO:0000256" key="8">
    <source>
        <dbReference type="ARBA" id="ARBA00023049"/>
    </source>
</evidence>
<proteinExistence type="inferred from homology"/>
<evidence type="ECO:0000256" key="3">
    <source>
        <dbReference type="ARBA" id="ARBA00022670"/>
    </source>
</evidence>
<dbReference type="Gene3D" id="3.30.1380.10">
    <property type="match status" value="1"/>
</dbReference>
<dbReference type="GO" id="GO:0006508">
    <property type="term" value="P:proteolysis"/>
    <property type="evidence" value="ECO:0007669"/>
    <property type="project" value="UniProtKB-KW"/>
</dbReference>
<dbReference type="PATRIC" id="fig|54398.3.peg.2674"/>
<keyword evidence="7" id="KW-0862">Zinc</keyword>
<dbReference type="GO" id="GO:0071555">
    <property type="term" value="P:cell wall organization"/>
    <property type="evidence" value="ECO:0007669"/>
    <property type="project" value="UniProtKB-KW"/>
</dbReference>
<dbReference type="PROSITE" id="PS51318">
    <property type="entry name" value="TAT"/>
    <property type="match status" value="1"/>
</dbReference>
<evidence type="ECO:0000256" key="5">
    <source>
        <dbReference type="ARBA" id="ARBA00022729"/>
    </source>
</evidence>
<keyword evidence="6" id="KW-0378">Hydrolase</keyword>
<reference evidence="12 13" key="1">
    <citation type="submission" date="2015-11" db="EMBL/GenBank/DDBJ databases">
        <title>The genome of Candidatus Endoriftia persephone in Ridgeia piscesae and population structure of the North Eastern Pacific vestimentiferan symbionts.</title>
        <authorList>
            <person name="Perez M."/>
            <person name="Juniper K.S."/>
        </authorList>
    </citation>
    <scope>NUCLEOTIDE SEQUENCE [LARGE SCALE GENOMIC DNA]</scope>
    <source>
        <strain evidence="12">Ind11</strain>
    </source>
</reference>
<keyword evidence="4" id="KW-0479">Metal-binding</keyword>
<comment type="cofactor">
    <cofactor evidence="1">
        <name>Zn(2+)</name>
        <dbReference type="ChEBI" id="CHEBI:29105"/>
    </cofactor>
</comment>
<evidence type="ECO:0000256" key="9">
    <source>
        <dbReference type="ARBA" id="ARBA00023316"/>
    </source>
</evidence>
<dbReference type="InterPro" id="IPR006311">
    <property type="entry name" value="TAT_signal"/>
</dbReference>
<dbReference type="PANTHER" id="PTHR37425">
    <property type="match status" value="1"/>
</dbReference>
<dbReference type="AlphaFoldDB" id="A0A0T5YZH4"/>
<keyword evidence="9" id="KW-0961">Cell wall biogenesis/degradation</keyword>
<evidence type="ECO:0000313" key="13">
    <source>
        <dbReference type="Proteomes" id="UP000051634"/>
    </source>
</evidence>